<evidence type="ECO:0000313" key="2">
    <source>
        <dbReference type="EMBL" id="CAL6049804.1"/>
    </source>
</evidence>
<proteinExistence type="predicted"/>
<protein>
    <submittedName>
        <fullName evidence="2">Hypothetical_protein</fullName>
    </submittedName>
</protein>
<dbReference type="EMBL" id="CATOUU010000735">
    <property type="protein sequence ID" value="CAI9944856.1"/>
    <property type="molecule type" value="Genomic_DNA"/>
</dbReference>
<dbReference type="AlphaFoldDB" id="A0AA86PU52"/>
<evidence type="ECO:0000313" key="3">
    <source>
        <dbReference type="Proteomes" id="UP001642409"/>
    </source>
</evidence>
<sequence length="147" mass="16730">MNCSNGKLQQYALQLISYVNLITFVNKTASQLGVKQSKQFTKLEDMAQIGENNWNSDSRLYEAEPSGTMAGRESKSSALLSKRSVNYQSIRWHTLCSVPTKSISQFIVKFAKMSEILVTDEREIFFSITKSGYTKISGVRQNVWVWK</sequence>
<reference evidence="2 3" key="2">
    <citation type="submission" date="2024-07" db="EMBL/GenBank/DDBJ databases">
        <authorList>
            <person name="Akdeniz Z."/>
        </authorList>
    </citation>
    <scope>NUCLEOTIDE SEQUENCE [LARGE SCALE GENOMIC DNA]</scope>
</reference>
<comment type="caution">
    <text evidence="1">The sequence shown here is derived from an EMBL/GenBank/DDBJ whole genome shotgun (WGS) entry which is preliminary data.</text>
</comment>
<keyword evidence="3" id="KW-1185">Reference proteome</keyword>
<accession>A0AA86PU52</accession>
<dbReference type="Proteomes" id="UP001642409">
    <property type="component" value="Unassembled WGS sequence"/>
</dbReference>
<evidence type="ECO:0000313" key="1">
    <source>
        <dbReference type="EMBL" id="CAI9944856.1"/>
    </source>
</evidence>
<gene>
    <name evidence="1" type="ORF">HINF_LOCUS32501</name>
    <name evidence="2" type="ORF">HINF_LOCUS43581</name>
</gene>
<dbReference type="EMBL" id="CAXDID020000182">
    <property type="protein sequence ID" value="CAL6049804.1"/>
    <property type="molecule type" value="Genomic_DNA"/>
</dbReference>
<name>A0AA86PU52_9EUKA</name>
<organism evidence="1">
    <name type="scientific">Hexamita inflata</name>
    <dbReference type="NCBI Taxonomy" id="28002"/>
    <lineage>
        <taxon>Eukaryota</taxon>
        <taxon>Metamonada</taxon>
        <taxon>Diplomonadida</taxon>
        <taxon>Hexamitidae</taxon>
        <taxon>Hexamitinae</taxon>
        <taxon>Hexamita</taxon>
    </lineage>
</organism>
<reference evidence="1" key="1">
    <citation type="submission" date="2023-06" db="EMBL/GenBank/DDBJ databases">
        <authorList>
            <person name="Kurt Z."/>
        </authorList>
    </citation>
    <scope>NUCLEOTIDE SEQUENCE</scope>
</reference>